<proteinExistence type="predicted"/>
<dbReference type="SUPFAM" id="SSF56219">
    <property type="entry name" value="DNase I-like"/>
    <property type="match status" value="1"/>
</dbReference>
<gene>
    <name evidence="3" type="primary">LORF2_187</name>
    <name evidence="3" type="ORF">CK203_034039</name>
</gene>
<feature type="region of interest" description="Disordered" evidence="1">
    <location>
        <begin position="70"/>
        <end position="94"/>
    </location>
</feature>
<dbReference type="InterPro" id="IPR043502">
    <property type="entry name" value="DNA/RNA_pol_sf"/>
</dbReference>
<feature type="domain" description="Reverse transcriptase" evidence="2">
    <location>
        <begin position="391"/>
        <end position="651"/>
    </location>
</feature>
<dbReference type="EMBL" id="QGNW01000125">
    <property type="protein sequence ID" value="RVW93957.1"/>
    <property type="molecule type" value="Genomic_DNA"/>
</dbReference>
<dbReference type="PROSITE" id="PS50878">
    <property type="entry name" value="RT_POL"/>
    <property type="match status" value="1"/>
</dbReference>
<dbReference type="CDD" id="cd01650">
    <property type="entry name" value="RT_nLTR_like"/>
    <property type="match status" value="1"/>
</dbReference>
<dbReference type="Proteomes" id="UP000288805">
    <property type="component" value="Unassembled WGS sequence"/>
</dbReference>
<evidence type="ECO:0000256" key="1">
    <source>
        <dbReference type="SAM" id="MobiDB-lite"/>
    </source>
</evidence>
<reference evidence="3 4" key="1">
    <citation type="journal article" date="2018" name="PLoS Genet.">
        <title>Population sequencing reveals clonal diversity and ancestral inbreeding in the grapevine cultivar Chardonnay.</title>
        <authorList>
            <person name="Roach M.J."/>
            <person name="Johnson D.L."/>
            <person name="Bohlmann J."/>
            <person name="van Vuuren H.J."/>
            <person name="Jones S.J."/>
            <person name="Pretorius I.S."/>
            <person name="Schmidt S.A."/>
            <person name="Borneman A.R."/>
        </authorList>
    </citation>
    <scope>NUCLEOTIDE SEQUENCE [LARGE SCALE GENOMIC DNA]</scope>
    <source>
        <strain evidence="4">cv. Chardonnay</strain>
        <tissue evidence="3">Leaf</tissue>
    </source>
</reference>
<accession>A0A438IBC7</accession>
<dbReference type="PANTHER" id="PTHR33116:SF78">
    <property type="entry name" value="OS12G0587133 PROTEIN"/>
    <property type="match status" value="1"/>
</dbReference>
<dbReference type="PANTHER" id="PTHR33116">
    <property type="entry name" value="REVERSE TRANSCRIPTASE ZINC-BINDING DOMAIN-CONTAINING PROTEIN-RELATED-RELATED"/>
    <property type="match status" value="1"/>
</dbReference>
<evidence type="ECO:0000313" key="4">
    <source>
        <dbReference type="Proteomes" id="UP000288805"/>
    </source>
</evidence>
<dbReference type="InterPro" id="IPR000477">
    <property type="entry name" value="RT_dom"/>
</dbReference>
<evidence type="ECO:0000259" key="2">
    <source>
        <dbReference type="PROSITE" id="PS50878"/>
    </source>
</evidence>
<dbReference type="Gene3D" id="3.60.10.10">
    <property type="entry name" value="Endonuclease/exonuclease/phosphatase"/>
    <property type="match status" value="1"/>
</dbReference>
<organism evidence="3 4">
    <name type="scientific">Vitis vinifera</name>
    <name type="common">Grape</name>
    <dbReference type="NCBI Taxonomy" id="29760"/>
    <lineage>
        <taxon>Eukaryota</taxon>
        <taxon>Viridiplantae</taxon>
        <taxon>Streptophyta</taxon>
        <taxon>Embryophyta</taxon>
        <taxon>Tracheophyta</taxon>
        <taxon>Spermatophyta</taxon>
        <taxon>Magnoliopsida</taxon>
        <taxon>eudicotyledons</taxon>
        <taxon>Gunneridae</taxon>
        <taxon>Pentapetalae</taxon>
        <taxon>rosids</taxon>
        <taxon>Vitales</taxon>
        <taxon>Vitaceae</taxon>
        <taxon>Viteae</taxon>
        <taxon>Vitis</taxon>
    </lineage>
</organism>
<dbReference type="Pfam" id="PF00078">
    <property type="entry name" value="RVT_1"/>
    <property type="match status" value="1"/>
</dbReference>
<name>A0A438IBC7_VITVI</name>
<dbReference type="Pfam" id="PF13966">
    <property type="entry name" value="zf-RVT"/>
    <property type="match status" value="1"/>
</dbReference>
<comment type="caution">
    <text evidence="3">The sequence shown here is derived from an EMBL/GenBank/DDBJ whole genome shotgun (WGS) entry which is preliminary data.</text>
</comment>
<protein>
    <submittedName>
        <fullName evidence="3">LINE-1 retrotransposable element ORF2 protein</fullName>
    </submittedName>
</protein>
<dbReference type="InterPro" id="IPR036691">
    <property type="entry name" value="Endo/exonu/phosph_ase_sf"/>
</dbReference>
<sequence>MGVRASGYFSSISLPFDRTPKGEYYDHSGVLCEEIQKDTPLSMIKSVENGGGCWDLVEVNIVNNKDKEWERGSNLTEPQEVRGNENSVDVRGGGEKHRRGKIFRLEGFGCFRIGRRKVEDGAVWVFTGVYGPFTKNERDCLWDEIGAIRGLWEEPWCVGGDFNIILSRQRRSSNEEICSEVPPLSNSKTCGLKFQELIHSWWQGIEMRGSASYRLATKMKEVKQKLKVWNREVFGRLEDNKAAALQLVDHWDLVESERRLSEETISKKEAKESYAKWASLEETHWRQHSRELWLREGDRNTGYFHRMAAAHRRINHMDRIKINGVWLTEEKDVREGVVNAFQHLLTKNSDWKANIEMLQLEQISQQEADNLEHPFSEDEIHSALMEMNGDKALGPDGFTMAFWQSCWTLVKEEVLDMFKEFYEQSAFIKSINNTFLVLANRLKKVIGKVVSIDQNAFVMGREEKGLIYKLDIEKAYDSLNWQFFMKVMRKMGFGSKWLGWMWSCISTAKFSMLVNGVPDGFFPSSKGLRQGDPLSPYLFVMGMEVLSNLIRRAVEGGFLSRCRIRGGGRQPVHISHLLFADDTIVFCEARKEHLTHLSWILFWFEAASGLRINLDKSEIIPVGEVEEMEEMAAELGCKVGSMPSVYLGLPLGAPNKNTSMWDGVEEKMRRRLALWKRQYISKGERLILIKSTMASMPLYQMSLCHMPKSVARRFACEKENLWKQVLLAKYGQEGFGWKTKKANGMFGVGVWKEILKEKDWCWENMAFTMGNGTKIRFWTDLWCGCTVLSQRFPHLYGMAAHRNGTVEEMWDQNVGLGGWDLRFVRDFNDWELDMVGNLLHILRGYKPTLEEDAVYWKGGRNGQFKVKEAYNLVVNTVAINFPKSNIWVDKVPTKILFFAWEATWGKVLTLDRLQKRRWQLPNRCFLCGCEEETVNHILIHCIVAKVLWDMIFALFGVQWVFPETVKEGNTEYNKPTTPCPVCRISLVPVMRWAKNLERAASFVNKERLTEASLTKHSSAWK</sequence>
<dbReference type="InterPro" id="IPR026960">
    <property type="entry name" value="RVT-Znf"/>
</dbReference>
<evidence type="ECO:0000313" key="3">
    <source>
        <dbReference type="EMBL" id="RVW93957.1"/>
    </source>
</evidence>
<dbReference type="SUPFAM" id="SSF56672">
    <property type="entry name" value="DNA/RNA polymerases"/>
    <property type="match status" value="1"/>
</dbReference>
<dbReference type="AlphaFoldDB" id="A0A438IBC7"/>